<reference evidence="1" key="1">
    <citation type="submission" date="2021-03" db="EMBL/GenBank/DDBJ databases">
        <title>Leucobacter chromiisoli sp. nov., isolated from chromium-containing soil of chemical plant.</title>
        <authorList>
            <person name="Xu Z."/>
        </authorList>
    </citation>
    <scope>NUCLEOTIDE SEQUENCE</scope>
    <source>
        <strain evidence="1">A2</strain>
    </source>
</reference>
<dbReference type="AlphaFoldDB" id="A0A939RXA2"/>
<protein>
    <submittedName>
        <fullName evidence="1">Uncharacterized protein</fullName>
    </submittedName>
</protein>
<name>A0A939RXA2_9MICO</name>
<evidence type="ECO:0000313" key="1">
    <source>
        <dbReference type="EMBL" id="MBO1804473.1"/>
    </source>
</evidence>
<dbReference type="RefSeq" id="WP_208044954.1">
    <property type="nucleotide sequence ID" value="NZ_JAGDYL010000005.1"/>
</dbReference>
<accession>A0A939RXA2</accession>
<dbReference type="EMBL" id="JAGDYL010000005">
    <property type="protein sequence ID" value="MBO1804473.1"/>
    <property type="molecule type" value="Genomic_DNA"/>
</dbReference>
<keyword evidence="2" id="KW-1185">Reference proteome</keyword>
<organism evidence="1 2">
    <name type="scientific">Leucobacter ruminantium</name>
    <dbReference type="NCBI Taxonomy" id="1289170"/>
    <lineage>
        <taxon>Bacteria</taxon>
        <taxon>Bacillati</taxon>
        <taxon>Actinomycetota</taxon>
        <taxon>Actinomycetes</taxon>
        <taxon>Micrococcales</taxon>
        <taxon>Microbacteriaceae</taxon>
        <taxon>Leucobacter</taxon>
    </lineage>
</organism>
<gene>
    <name evidence="1" type="ORF">J4H91_03965</name>
</gene>
<sequence>MTNNLGKDPSATKPAFATNEGLRQLLRRLSATPGAWRQDPEARALSEYVTERYARLCRKWGRDPGEAAVAAFHAMQGDYILGSGKPWGVVTVAVRAALIAETMSERLLISPERARQEDVSVFARPVRAGGHEEFLYDVVALAPWDQEPASPLVSQAQAVAVRFLVALRWEPGSALTAVEYVFARFIAAANIDRAYRYLRMDETGPTLLDMPKPKWRELVRLMIGSSGEEGVPGKRGLFARIVIELEGGASQLETIYELLRDDQLIIALHELLPEA</sequence>
<proteinExistence type="predicted"/>
<dbReference type="Proteomes" id="UP000664398">
    <property type="component" value="Unassembled WGS sequence"/>
</dbReference>
<comment type="caution">
    <text evidence="1">The sequence shown here is derived from an EMBL/GenBank/DDBJ whole genome shotgun (WGS) entry which is preliminary data.</text>
</comment>
<evidence type="ECO:0000313" key="2">
    <source>
        <dbReference type="Proteomes" id="UP000664398"/>
    </source>
</evidence>